<evidence type="ECO:0000313" key="4">
    <source>
        <dbReference type="Proteomes" id="UP001054837"/>
    </source>
</evidence>
<proteinExistence type="predicted"/>
<evidence type="ECO:0000259" key="1">
    <source>
        <dbReference type="Pfam" id="PF01498"/>
    </source>
</evidence>
<accession>A0AAV4SU58</accession>
<feature type="domain" description="Transposase Tc1-like" evidence="1">
    <location>
        <begin position="2"/>
        <end position="62"/>
    </location>
</feature>
<protein>
    <submittedName>
        <fullName evidence="3">Transposable element Tc1 transposase</fullName>
    </submittedName>
</protein>
<dbReference type="GO" id="GO:0003677">
    <property type="term" value="F:DNA binding"/>
    <property type="evidence" value="ECO:0007669"/>
    <property type="project" value="InterPro"/>
</dbReference>
<evidence type="ECO:0000259" key="2">
    <source>
        <dbReference type="Pfam" id="PF13358"/>
    </source>
</evidence>
<dbReference type="Proteomes" id="UP001054837">
    <property type="component" value="Unassembled WGS sequence"/>
</dbReference>
<dbReference type="AlphaFoldDB" id="A0AAV4SU58"/>
<dbReference type="InterPro" id="IPR038717">
    <property type="entry name" value="Tc1-like_DDE_dom"/>
</dbReference>
<keyword evidence="4" id="KW-1185">Reference proteome</keyword>
<organism evidence="3 4">
    <name type="scientific">Caerostris darwini</name>
    <dbReference type="NCBI Taxonomy" id="1538125"/>
    <lineage>
        <taxon>Eukaryota</taxon>
        <taxon>Metazoa</taxon>
        <taxon>Ecdysozoa</taxon>
        <taxon>Arthropoda</taxon>
        <taxon>Chelicerata</taxon>
        <taxon>Arachnida</taxon>
        <taxon>Araneae</taxon>
        <taxon>Araneomorphae</taxon>
        <taxon>Entelegynae</taxon>
        <taxon>Araneoidea</taxon>
        <taxon>Araneidae</taxon>
        <taxon>Caerostris</taxon>
    </lineage>
</organism>
<dbReference type="InterPro" id="IPR002492">
    <property type="entry name" value="Transposase_Tc1-like"/>
</dbReference>
<dbReference type="GO" id="GO:0006313">
    <property type="term" value="P:DNA transposition"/>
    <property type="evidence" value="ECO:0007669"/>
    <property type="project" value="InterPro"/>
</dbReference>
<dbReference type="GO" id="GO:0015074">
    <property type="term" value="P:DNA integration"/>
    <property type="evidence" value="ECO:0007669"/>
    <property type="project" value="InterPro"/>
</dbReference>
<dbReference type="PANTHER" id="PTHR23022">
    <property type="entry name" value="TRANSPOSABLE ELEMENT-RELATED"/>
    <property type="match status" value="1"/>
</dbReference>
<dbReference type="Gene3D" id="3.30.420.10">
    <property type="entry name" value="Ribonuclease H-like superfamily/Ribonuclease H"/>
    <property type="match status" value="1"/>
</dbReference>
<feature type="domain" description="Tc1-like transposase DDE" evidence="2">
    <location>
        <begin position="112"/>
        <end position="218"/>
    </location>
</feature>
<comment type="caution">
    <text evidence="3">The sequence shown here is derived from an EMBL/GenBank/DDBJ whole genome shotgun (WGS) entry which is preliminary data.</text>
</comment>
<reference evidence="3 4" key="1">
    <citation type="submission" date="2021-06" db="EMBL/GenBank/DDBJ databases">
        <title>Caerostris darwini draft genome.</title>
        <authorList>
            <person name="Kono N."/>
            <person name="Arakawa K."/>
        </authorList>
    </citation>
    <scope>NUCLEOTIDE SEQUENCE [LARGE SCALE GENOMIC DNA]</scope>
</reference>
<dbReference type="Pfam" id="PF01498">
    <property type="entry name" value="HTH_Tnp_Tc3_2"/>
    <property type="match status" value="1"/>
</dbReference>
<dbReference type="InterPro" id="IPR036397">
    <property type="entry name" value="RNaseH_sf"/>
</dbReference>
<evidence type="ECO:0000313" key="3">
    <source>
        <dbReference type="EMBL" id="GIY36809.1"/>
    </source>
</evidence>
<sequence>MSTANPFMPASELKHSLQLSVSKQTIRNRLKEKGLNSYVAVKKEVLKPIHKQKRLEFALKYENWTFNEWKKVCFSDEKLFSTFGKGIRRVWRFKHFNPYDEKYINFVGRSGRSSIPVWACISVDFKAIHCIRTNTLNNVYYIAHILENYIPSLQDDVIFMHDRSPIHTSRNVINWIDNKQLQVLDWPAKSPDLNPIENVWAEMERLTNNRHVSTKEELWELIENTFSELLQEYIEKLIKSMPNRIRKVIESRGNWTKY</sequence>
<dbReference type="InterPro" id="IPR052338">
    <property type="entry name" value="Transposase_5"/>
</dbReference>
<dbReference type="Pfam" id="PF13358">
    <property type="entry name" value="DDE_3"/>
    <property type="match status" value="1"/>
</dbReference>
<name>A0AAV4SU58_9ARAC</name>
<gene>
    <name evidence="3" type="primary">tc1a</name>
    <name evidence="3" type="ORF">CDAR_307901</name>
</gene>
<dbReference type="PANTHER" id="PTHR23022:SF134">
    <property type="entry name" value="TRANSPOSABLE ELEMENT TC1 TRANSPOSASE"/>
    <property type="match status" value="1"/>
</dbReference>
<dbReference type="EMBL" id="BPLQ01008366">
    <property type="protein sequence ID" value="GIY36809.1"/>
    <property type="molecule type" value="Genomic_DNA"/>
</dbReference>